<dbReference type="EMBL" id="HF680312">
    <property type="protein sequence ID" value="CCU73689.1"/>
    <property type="molecule type" value="Genomic_DNA"/>
</dbReference>
<evidence type="ECO:0000313" key="2">
    <source>
        <dbReference type="Proteomes" id="UP000011866"/>
    </source>
</evidence>
<dbReference type="AlphaFoldDB" id="M5DVU8"/>
<sequence>MNDSNWVTLMGVSAPSLALEAAGITLYPQMLGFYLCIHPNW</sequence>
<dbReference type="KEGG" id="tol:TOL_3299"/>
<keyword evidence="2" id="KW-1185">Reference proteome</keyword>
<gene>
    <name evidence="1" type="ORF">TOL_3299</name>
</gene>
<proteinExistence type="predicted"/>
<accession>M5DVU8</accession>
<protein>
    <submittedName>
        <fullName evidence="1">Uncharacterized protein</fullName>
    </submittedName>
</protein>
<reference evidence="1 2" key="1">
    <citation type="journal article" date="2013" name="Genome Announc.">
        <title>Genome Sequence of Thalassolituus oleivorans MIL-1 (DSM 14913T).</title>
        <authorList>
            <person name="Golyshin P.N."/>
            <person name="Werner J."/>
            <person name="Chernikova T.N."/>
            <person name="Tran H."/>
            <person name="Ferrer M."/>
            <person name="Yakimov M.M."/>
            <person name="Teeling H."/>
            <person name="Golyshina O.V."/>
        </authorList>
    </citation>
    <scope>NUCLEOTIDE SEQUENCE [LARGE SCALE GENOMIC DNA]</scope>
    <source>
        <strain evidence="1 2">MIL-1</strain>
    </source>
</reference>
<dbReference type="Proteomes" id="UP000011866">
    <property type="component" value="Chromosome"/>
</dbReference>
<evidence type="ECO:0000313" key="1">
    <source>
        <dbReference type="EMBL" id="CCU73689.1"/>
    </source>
</evidence>
<dbReference type="HOGENOM" id="CLU_3277923_0_0_6"/>
<name>M5DVU8_9GAMM</name>
<organism evidence="1 2">
    <name type="scientific">Thalassolituus oleivorans MIL-1</name>
    <dbReference type="NCBI Taxonomy" id="1298593"/>
    <lineage>
        <taxon>Bacteria</taxon>
        <taxon>Pseudomonadati</taxon>
        <taxon>Pseudomonadota</taxon>
        <taxon>Gammaproteobacteria</taxon>
        <taxon>Oceanospirillales</taxon>
        <taxon>Oceanospirillaceae</taxon>
        <taxon>Thalassolituus</taxon>
    </lineage>
</organism>